<evidence type="ECO:0000313" key="2">
    <source>
        <dbReference type="Proteomes" id="UP001152592"/>
    </source>
</evidence>
<name>A0A9W4N3H3_9EURO</name>
<sequence length="132" mass="13739">MTGKGGYALRRNESCLSTETDCGPTTSPFHACCPGNMFCPKGQLNVVCCQSAGECEQTRSNGCADPLANLYTTNAHNLTNGGFCCAQNKHGFSLNGDGAGCADEVIYITTSQTELSIVSSASGNFAQTCFQG</sequence>
<organism evidence="1 2">
    <name type="scientific">Penicillium salamii</name>
    <dbReference type="NCBI Taxonomy" id="1612424"/>
    <lineage>
        <taxon>Eukaryota</taxon>
        <taxon>Fungi</taxon>
        <taxon>Dikarya</taxon>
        <taxon>Ascomycota</taxon>
        <taxon>Pezizomycotina</taxon>
        <taxon>Eurotiomycetes</taxon>
        <taxon>Eurotiomycetidae</taxon>
        <taxon>Eurotiales</taxon>
        <taxon>Aspergillaceae</taxon>
        <taxon>Penicillium</taxon>
    </lineage>
</organism>
<proteinExistence type="predicted"/>
<comment type="caution">
    <text evidence="1">The sequence shown here is derived from an EMBL/GenBank/DDBJ whole genome shotgun (WGS) entry which is preliminary data.</text>
</comment>
<accession>A0A9W4N3H3</accession>
<dbReference type="Proteomes" id="UP001152592">
    <property type="component" value="Unassembled WGS sequence"/>
</dbReference>
<gene>
    <name evidence="1" type="ORF">PSALAMII_LOCUS1210</name>
</gene>
<dbReference type="OrthoDB" id="5270965at2759"/>
<dbReference type="AlphaFoldDB" id="A0A9W4N3H3"/>
<evidence type="ECO:0000313" key="1">
    <source>
        <dbReference type="EMBL" id="CAG8272820.1"/>
    </source>
</evidence>
<reference evidence="1" key="1">
    <citation type="submission" date="2021-07" db="EMBL/GenBank/DDBJ databases">
        <authorList>
            <person name="Branca A.L. A."/>
        </authorList>
    </citation>
    <scope>NUCLEOTIDE SEQUENCE</scope>
</reference>
<protein>
    <submittedName>
        <fullName evidence="1">Uncharacterized protein</fullName>
    </submittedName>
</protein>
<dbReference type="EMBL" id="CAJVPD010000054">
    <property type="protein sequence ID" value="CAG8272820.1"/>
    <property type="molecule type" value="Genomic_DNA"/>
</dbReference>